<feature type="region of interest" description="Disordered" evidence="3">
    <location>
        <begin position="390"/>
        <end position="420"/>
    </location>
</feature>
<feature type="compositionally biased region" description="Basic and acidic residues" evidence="3">
    <location>
        <begin position="159"/>
        <end position="176"/>
    </location>
</feature>
<gene>
    <name evidence="5" type="ORF">C1SCF055_LOCUS35434</name>
</gene>
<keyword evidence="8" id="KW-1185">Reference proteome</keyword>
<dbReference type="GO" id="GO:0003689">
    <property type="term" value="F:DNA clamp loader activity"/>
    <property type="evidence" value="ECO:0007669"/>
    <property type="project" value="InterPro"/>
</dbReference>
<organism evidence="5">
    <name type="scientific">Cladocopium goreaui</name>
    <dbReference type="NCBI Taxonomy" id="2562237"/>
    <lineage>
        <taxon>Eukaryota</taxon>
        <taxon>Sar</taxon>
        <taxon>Alveolata</taxon>
        <taxon>Dinophyceae</taxon>
        <taxon>Suessiales</taxon>
        <taxon>Symbiodiniaceae</taxon>
        <taxon>Cladocopium</taxon>
    </lineage>
</organism>
<dbReference type="PANTHER" id="PTHR23389:SF6">
    <property type="entry name" value="REPLICATION FACTOR C SUBUNIT 1"/>
    <property type="match status" value="1"/>
</dbReference>
<dbReference type="InterPro" id="IPR027417">
    <property type="entry name" value="P-loop_NTPase"/>
</dbReference>
<dbReference type="EMBL" id="CAMXCT010004724">
    <property type="protein sequence ID" value="CAI4010135.1"/>
    <property type="molecule type" value="Genomic_DNA"/>
</dbReference>
<dbReference type="Pfam" id="PF00004">
    <property type="entry name" value="AAA"/>
    <property type="match status" value="1"/>
</dbReference>
<evidence type="ECO:0000313" key="6">
    <source>
        <dbReference type="EMBL" id="CAL1163510.1"/>
    </source>
</evidence>
<dbReference type="InterPro" id="IPR003593">
    <property type="entry name" value="AAA+_ATPase"/>
</dbReference>
<dbReference type="InterPro" id="IPR013725">
    <property type="entry name" value="DNA_replication_fac_RFC1_C"/>
</dbReference>
<comment type="caution">
    <text evidence="5">The sequence shown here is derived from an EMBL/GenBank/DDBJ whole genome shotgun (WGS) entry which is preliminary data.</text>
</comment>
<dbReference type="Gene3D" id="1.20.272.10">
    <property type="match status" value="1"/>
</dbReference>
<dbReference type="EMBL" id="CAMXCT020004724">
    <property type="protein sequence ID" value="CAL1163510.1"/>
    <property type="molecule type" value="Genomic_DNA"/>
</dbReference>
<feature type="compositionally biased region" description="Low complexity" evidence="3">
    <location>
        <begin position="181"/>
        <end position="196"/>
    </location>
</feature>
<dbReference type="Gene3D" id="3.40.50.300">
    <property type="entry name" value="P-loop containing nucleotide triphosphate hydrolases"/>
    <property type="match status" value="1"/>
</dbReference>
<feature type="region of interest" description="Disordered" evidence="3">
    <location>
        <begin position="323"/>
        <end position="348"/>
    </location>
</feature>
<feature type="domain" description="AAA+ ATPase" evidence="4">
    <location>
        <begin position="431"/>
        <end position="577"/>
    </location>
</feature>
<dbReference type="GO" id="GO:0006260">
    <property type="term" value="P:DNA replication"/>
    <property type="evidence" value="ECO:0007669"/>
    <property type="project" value="UniProtKB-KW"/>
</dbReference>
<evidence type="ECO:0000313" key="5">
    <source>
        <dbReference type="EMBL" id="CAI4010135.1"/>
    </source>
</evidence>
<evidence type="ECO:0000259" key="4">
    <source>
        <dbReference type="SMART" id="SM00382"/>
    </source>
</evidence>
<accession>A0A9P1GE81</accession>
<dbReference type="GO" id="GO:0003677">
    <property type="term" value="F:DNA binding"/>
    <property type="evidence" value="ECO:0007669"/>
    <property type="project" value="InterPro"/>
</dbReference>
<dbReference type="SMART" id="SM00382">
    <property type="entry name" value="AAA"/>
    <property type="match status" value="1"/>
</dbReference>
<sequence>MASVERLADRVLLHARSTIGWHAAPRTEVPTPAPQQIAVQQSGVDRLISRVLAHASRSRGSEAAPITQEAAELGNTGGQSASLLSSPFLSSLDISGVAGGDASAVSPIAFRPELNSSQVCHMDSGLSDRCRNHVERNHWSLLFMVDADPPQRVNRAKFKLPDSRKKDVTKPQENRSKPICATSPPATPSTSPSSAPEGGSQSTAPLPVVTPLRNRAAAPMSEPQAGVPGVLTGKLICFATDLHSVLQAEAERRVEAAGGKIGPSVGQRTSYLVLGGKMPDGRPAEESAKYQRFLQLRKLGKATAEVLTEADFLKMLPATGSISAASSAKQPPKTAVDPAPASPEEKPQTPFNWVDIFAPFQLNQLIGNGSTTQRLADWLRDWEDVVLRGRKKTASPSRPGNFENINVGSTERAGKGSPGHGLRLRPCHQHQFFATEVSGPPGIGKTTTCRLVAQLHGGYEVLEYNASDARGQKVIQEMAEGIAQNSTISFSGQEHGKRKAVIIMDEVDGMGAGDKGGNAALIKMIKMTRNPIICICNDQHGQKVRSLASHCYDLKFSRPSKKEVALRCAEIARRQGLNIDMASLEALAESCGSDVRVVLNQMQMMTKGHKFGGKDQEVMLTPFEACRKLLNASEALRHTFEDRQNMFFVDYSMVGLLVHENYLRAVERKPASLEVLNRCAYSADLMTVGDIFQQRMHTEQEWSLLPDCAVVSCAYPAYVTNGILGYPGFPAALGKVSSLSKSRRLLMELQFNQRRRRTCGYPQR</sequence>
<dbReference type="GO" id="GO:0005663">
    <property type="term" value="C:DNA replication factor C complex"/>
    <property type="evidence" value="ECO:0007669"/>
    <property type="project" value="InterPro"/>
</dbReference>
<dbReference type="GO" id="GO:0005524">
    <property type="term" value="F:ATP binding"/>
    <property type="evidence" value="ECO:0007669"/>
    <property type="project" value="InterPro"/>
</dbReference>
<dbReference type="SUPFAM" id="SSF48019">
    <property type="entry name" value="post-AAA+ oligomerization domain-like"/>
    <property type="match status" value="1"/>
</dbReference>
<keyword evidence="2" id="KW-0235">DNA replication</keyword>
<dbReference type="CDD" id="cd17748">
    <property type="entry name" value="BRCT_DNA_ligase_like"/>
    <property type="match status" value="1"/>
</dbReference>
<dbReference type="SUPFAM" id="SSF52540">
    <property type="entry name" value="P-loop containing nucleoside triphosphate hydrolases"/>
    <property type="match status" value="1"/>
</dbReference>
<dbReference type="GO" id="GO:0016887">
    <property type="term" value="F:ATP hydrolysis activity"/>
    <property type="evidence" value="ECO:0007669"/>
    <property type="project" value="InterPro"/>
</dbReference>
<dbReference type="GO" id="GO:0005634">
    <property type="term" value="C:nucleus"/>
    <property type="evidence" value="ECO:0007669"/>
    <property type="project" value="TreeGrafter"/>
</dbReference>
<name>A0A9P1GE81_9DINO</name>
<evidence type="ECO:0000256" key="1">
    <source>
        <dbReference type="ARBA" id="ARBA00006116"/>
    </source>
</evidence>
<comment type="similarity">
    <text evidence="1">Belongs to the activator 1 large subunit family.</text>
</comment>
<dbReference type="InterPro" id="IPR003959">
    <property type="entry name" value="ATPase_AAA_core"/>
</dbReference>
<dbReference type="Proteomes" id="UP001152797">
    <property type="component" value="Unassembled WGS sequence"/>
</dbReference>
<evidence type="ECO:0000256" key="2">
    <source>
        <dbReference type="ARBA" id="ARBA00022705"/>
    </source>
</evidence>
<evidence type="ECO:0000313" key="8">
    <source>
        <dbReference type="Proteomes" id="UP001152797"/>
    </source>
</evidence>
<dbReference type="EMBL" id="CAMXCT030004724">
    <property type="protein sequence ID" value="CAL4797447.1"/>
    <property type="molecule type" value="Genomic_DNA"/>
</dbReference>
<proteinExistence type="inferred from homology"/>
<reference evidence="5" key="1">
    <citation type="submission" date="2022-10" db="EMBL/GenBank/DDBJ databases">
        <authorList>
            <person name="Chen Y."/>
            <person name="Dougan E. K."/>
            <person name="Chan C."/>
            <person name="Rhodes N."/>
            <person name="Thang M."/>
        </authorList>
    </citation>
    <scope>NUCLEOTIDE SEQUENCE</scope>
</reference>
<dbReference type="InterPro" id="IPR008921">
    <property type="entry name" value="DNA_pol3_clamp-load_cplx_C"/>
</dbReference>
<dbReference type="InterPro" id="IPR036420">
    <property type="entry name" value="BRCT_dom_sf"/>
</dbReference>
<protein>
    <submittedName>
        <fullName evidence="7">Replication factor C subunit 1 (Activator 1 140 kDa subunit) (Activator 1 subunit 1) (Germline transcription factor 1) (Replication factor C large subunit)</fullName>
    </submittedName>
</protein>
<reference evidence="6" key="2">
    <citation type="submission" date="2024-04" db="EMBL/GenBank/DDBJ databases">
        <authorList>
            <person name="Chen Y."/>
            <person name="Shah S."/>
            <person name="Dougan E. K."/>
            <person name="Thang M."/>
            <person name="Chan C."/>
        </authorList>
    </citation>
    <scope>NUCLEOTIDE SEQUENCE [LARGE SCALE GENOMIC DNA]</scope>
</reference>
<evidence type="ECO:0000313" key="7">
    <source>
        <dbReference type="EMBL" id="CAL4797447.1"/>
    </source>
</evidence>
<feature type="compositionally biased region" description="Polar residues" evidence="3">
    <location>
        <begin position="394"/>
        <end position="409"/>
    </location>
</feature>
<dbReference type="Pfam" id="PF08519">
    <property type="entry name" value="RFC1"/>
    <property type="match status" value="1"/>
</dbReference>
<evidence type="ECO:0000256" key="3">
    <source>
        <dbReference type="SAM" id="MobiDB-lite"/>
    </source>
</evidence>
<feature type="region of interest" description="Disordered" evidence="3">
    <location>
        <begin position="155"/>
        <end position="207"/>
    </location>
</feature>
<dbReference type="AlphaFoldDB" id="A0A9P1GE81"/>
<dbReference type="Gene3D" id="1.10.8.60">
    <property type="match status" value="1"/>
</dbReference>
<dbReference type="OrthoDB" id="446168at2759"/>
<dbReference type="CDD" id="cd00009">
    <property type="entry name" value="AAA"/>
    <property type="match status" value="1"/>
</dbReference>
<dbReference type="PANTHER" id="PTHR23389">
    <property type="entry name" value="CHROMOSOME TRANSMISSION FIDELITY FACTOR 18"/>
    <property type="match status" value="1"/>
</dbReference>
<dbReference type="Gene3D" id="3.40.50.10190">
    <property type="entry name" value="BRCT domain"/>
    <property type="match status" value="1"/>
</dbReference>